<dbReference type="EMBL" id="CP006939">
    <property type="protein sequence ID" value="AHC13985.1"/>
    <property type="molecule type" value="Genomic_DNA"/>
</dbReference>
<sequence>MAVCNEASCHRNPDFMHHASAYSGGKYEYADIYGKRNH</sequence>
<accession>V5WEC0</accession>
<dbReference type="STRING" id="1307761.L21SP2_0553"/>
<evidence type="ECO:0000313" key="1">
    <source>
        <dbReference type="EMBL" id="AHC13985.1"/>
    </source>
</evidence>
<protein>
    <submittedName>
        <fullName evidence="1">Uncharacterized protein</fullName>
    </submittedName>
</protein>
<gene>
    <name evidence="1" type="ORF">L21SP2_0553</name>
</gene>
<evidence type="ECO:0000313" key="2">
    <source>
        <dbReference type="Proteomes" id="UP000018680"/>
    </source>
</evidence>
<name>V5WEC0_9SPIO</name>
<dbReference type="KEGG" id="slr:L21SP2_0553"/>
<dbReference type="AlphaFoldDB" id="V5WEC0"/>
<dbReference type="Proteomes" id="UP000018680">
    <property type="component" value="Chromosome"/>
</dbReference>
<proteinExistence type="predicted"/>
<keyword evidence="2" id="KW-1185">Reference proteome</keyword>
<organism evidence="1 2">
    <name type="scientific">Salinispira pacifica</name>
    <dbReference type="NCBI Taxonomy" id="1307761"/>
    <lineage>
        <taxon>Bacteria</taxon>
        <taxon>Pseudomonadati</taxon>
        <taxon>Spirochaetota</taxon>
        <taxon>Spirochaetia</taxon>
        <taxon>Spirochaetales</taxon>
        <taxon>Spirochaetaceae</taxon>
        <taxon>Salinispira</taxon>
    </lineage>
</organism>
<dbReference type="HOGENOM" id="CLU_3332794_0_0_12"/>
<reference evidence="1 2" key="1">
    <citation type="journal article" date="2015" name="Stand. Genomic Sci.">
        <title>Complete genome sequence and description of Salinispira pacifica gen. nov., sp. nov., a novel spirochaete isolated form a hypersaline microbial mat.</title>
        <authorList>
            <person name="Ben Hania W."/>
            <person name="Joseph M."/>
            <person name="Schumann P."/>
            <person name="Bunk B."/>
            <person name="Fiebig A."/>
            <person name="Sproer C."/>
            <person name="Klenk H.P."/>
            <person name="Fardeau M.L."/>
            <person name="Spring S."/>
        </authorList>
    </citation>
    <scope>NUCLEOTIDE SEQUENCE [LARGE SCALE GENOMIC DNA]</scope>
    <source>
        <strain evidence="1 2">L21-RPul-D2</strain>
    </source>
</reference>